<dbReference type="Gene3D" id="3.30.420.10">
    <property type="entry name" value="Ribonuclease H-like superfamily/Ribonuclease H"/>
    <property type="match status" value="1"/>
</dbReference>
<dbReference type="Pfam" id="PF00078">
    <property type="entry name" value="RVT_1"/>
    <property type="match status" value="1"/>
</dbReference>
<evidence type="ECO:0000256" key="1">
    <source>
        <dbReference type="SAM" id="MobiDB-lite"/>
    </source>
</evidence>
<dbReference type="AlphaFoldDB" id="A0AAW2R197"/>
<evidence type="ECO:0000313" key="3">
    <source>
        <dbReference type="EMBL" id="KAL0373553.1"/>
    </source>
</evidence>
<feature type="domain" description="Reverse transcriptase" evidence="2">
    <location>
        <begin position="121"/>
        <end position="235"/>
    </location>
</feature>
<gene>
    <name evidence="3" type="ORF">Sradi_3271000</name>
</gene>
<reference evidence="3" key="2">
    <citation type="journal article" date="2024" name="Plant">
        <title>Genomic evolution and insights into agronomic trait innovations of Sesamum species.</title>
        <authorList>
            <person name="Miao H."/>
            <person name="Wang L."/>
            <person name="Qu L."/>
            <person name="Liu H."/>
            <person name="Sun Y."/>
            <person name="Le M."/>
            <person name="Wang Q."/>
            <person name="Wei S."/>
            <person name="Zheng Y."/>
            <person name="Lin W."/>
            <person name="Duan Y."/>
            <person name="Cao H."/>
            <person name="Xiong S."/>
            <person name="Wang X."/>
            <person name="Wei L."/>
            <person name="Li C."/>
            <person name="Ma Q."/>
            <person name="Ju M."/>
            <person name="Zhao R."/>
            <person name="Li G."/>
            <person name="Mu C."/>
            <person name="Tian Q."/>
            <person name="Mei H."/>
            <person name="Zhang T."/>
            <person name="Gao T."/>
            <person name="Zhang H."/>
        </authorList>
    </citation>
    <scope>NUCLEOTIDE SEQUENCE</scope>
    <source>
        <strain evidence="3">G02</strain>
    </source>
</reference>
<dbReference type="InterPro" id="IPR000477">
    <property type="entry name" value="RT_dom"/>
</dbReference>
<dbReference type="InterPro" id="IPR036397">
    <property type="entry name" value="RNaseH_sf"/>
</dbReference>
<dbReference type="PANTHER" id="PTHR37984">
    <property type="entry name" value="PROTEIN CBG26694"/>
    <property type="match status" value="1"/>
</dbReference>
<dbReference type="InterPro" id="IPR050951">
    <property type="entry name" value="Retrovirus_Pol_polyprotein"/>
</dbReference>
<dbReference type="Gene3D" id="3.10.10.10">
    <property type="entry name" value="HIV Type 1 Reverse Transcriptase, subunit A, domain 1"/>
    <property type="match status" value="1"/>
</dbReference>
<proteinExistence type="predicted"/>
<evidence type="ECO:0000259" key="2">
    <source>
        <dbReference type="Pfam" id="PF00078"/>
    </source>
</evidence>
<accession>A0AAW2R197</accession>
<sequence length="401" mass="45494">MKVDIPNKESNKNFPQQEDQRGVVSARVQPAEELLSIQLVPGEPDKIIKIGSQLSPILVGQLTTFLQQNANVFTWIINDLIGIDPSIAVYSLNVDPIFPPVKHKKRHFGSEKDKIIQEELIDASQDYHQIMLNPDDQKRVSFVTSGGTYCYIFMPFGLKNAGATYQQLVDRMFREQLRRYMEVYVDDLLVKSRQMDQHLADLAETFDTLRRFHMKLNSANCTFGVRSGKFLGYIVVEKGIEVNPEKIRAIQEMKPPANLNEVQRLAGRIAALSRFISRSAEWSLSFFKALRKTKDFIWDEDCQQAFRYLKAYLAQLPLLTKPTLEGNEGNGLLHVDGSSTIDGSGAGEVLTSPEGDELEYALHFDFKALNKEAEYEALIAGIRMFLDADARARNLIAYTDY</sequence>
<dbReference type="InterPro" id="IPR043502">
    <property type="entry name" value="DNA/RNA_pol_sf"/>
</dbReference>
<dbReference type="InterPro" id="IPR043128">
    <property type="entry name" value="Rev_trsase/Diguanyl_cyclase"/>
</dbReference>
<reference evidence="3" key="1">
    <citation type="submission" date="2020-06" db="EMBL/GenBank/DDBJ databases">
        <authorList>
            <person name="Li T."/>
            <person name="Hu X."/>
            <person name="Zhang T."/>
            <person name="Song X."/>
            <person name="Zhang H."/>
            <person name="Dai N."/>
            <person name="Sheng W."/>
            <person name="Hou X."/>
            <person name="Wei L."/>
        </authorList>
    </citation>
    <scope>NUCLEOTIDE SEQUENCE</scope>
    <source>
        <strain evidence="3">G02</strain>
        <tissue evidence="3">Leaf</tissue>
    </source>
</reference>
<dbReference type="GO" id="GO:0003676">
    <property type="term" value="F:nucleic acid binding"/>
    <property type="evidence" value="ECO:0007669"/>
    <property type="project" value="InterPro"/>
</dbReference>
<dbReference type="SUPFAM" id="SSF56672">
    <property type="entry name" value="DNA/RNA polymerases"/>
    <property type="match status" value="1"/>
</dbReference>
<comment type="caution">
    <text evidence="3">The sequence shown here is derived from an EMBL/GenBank/DDBJ whole genome shotgun (WGS) entry which is preliminary data.</text>
</comment>
<feature type="region of interest" description="Disordered" evidence="1">
    <location>
        <begin position="1"/>
        <end position="22"/>
    </location>
</feature>
<dbReference type="PANTHER" id="PTHR37984:SF5">
    <property type="entry name" value="PROTEIN NYNRIN-LIKE"/>
    <property type="match status" value="1"/>
</dbReference>
<dbReference type="CDD" id="cd01647">
    <property type="entry name" value="RT_LTR"/>
    <property type="match status" value="1"/>
</dbReference>
<protein>
    <submittedName>
        <fullName evidence="3">Retrovirus-related Pol polyprotein from transposon.6</fullName>
    </submittedName>
</protein>
<dbReference type="EMBL" id="JACGWJ010000014">
    <property type="protein sequence ID" value="KAL0373553.1"/>
    <property type="molecule type" value="Genomic_DNA"/>
</dbReference>
<organism evidence="3">
    <name type="scientific">Sesamum radiatum</name>
    <name type="common">Black benniseed</name>
    <dbReference type="NCBI Taxonomy" id="300843"/>
    <lineage>
        <taxon>Eukaryota</taxon>
        <taxon>Viridiplantae</taxon>
        <taxon>Streptophyta</taxon>
        <taxon>Embryophyta</taxon>
        <taxon>Tracheophyta</taxon>
        <taxon>Spermatophyta</taxon>
        <taxon>Magnoliopsida</taxon>
        <taxon>eudicotyledons</taxon>
        <taxon>Gunneridae</taxon>
        <taxon>Pentapetalae</taxon>
        <taxon>asterids</taxon>
        <taxon>lamiids</taxon>
        <taxon>Lamiales</taxon>
        <taxon>Pedaliaceae</taxon>
        <taxon>Sesamum</taxon>
    </lineage>
</organism>
<dbReference type="Gene3D" id="3.30.70.270">
    <property type="match status" value="2"/>
</dbReference>
<feature type="compositionally biased region" description="Basic and acidic residues" evidence="1">
    <location>
        <begin position="1"/>
        <end position="11"/>
    </location>
</feature>
<name>A0AAW2R197_SESRA</name>